<comment type="caution">
    <text evidence="2">The sequence shown here is derived from an EMBL/GenBank/DDBJ whole genome shotgun (WGS) entry which is preliminary data.</text>
</comment>
<name>A0ABN9FE70_9NEOB</name>
<reference evidence="2" key="1">
    <citation type="submission" date="2023-05" db="EMBL/GenBank/DDBJ databases">
        <authorList>
            <person name="Stuckert A."/>
        </authorList>
    </citation>
    <scope>NUCLEOTIDE SEQUENCE</scope>
</reference>
<sequence>EQQAPGPQAGSRAPRQSGRHRVTRHDTGIGDTRHQVIFGLTAGTASSGKAVGSESTGMKPRALGQTLDRLAGQRASGHQASGHLARQRGTRVIWQGSGLRVNWHDRGHWVRHWIVWLDSGHWVTRHQVIWLDSRAPRHLARQWAPSQLA</sequence>
<keyword evidence="3" id="KW-1185">Reference proteome</keyword>
<protein>
    <recommendedName>
        <fullName evidence="4">Transposase</fullName>
    </recommendedName>
</protein>
<dbReference type="Proteomes" id="UP001162483">
    <property type="component" value="Unassembled WGS sequence"/>
</dbReference>
<evidence type="ECO:0000256" key="1">
    <source>
        <dbReference type="SAM" id="MobiDB-lite"/>
    </source>
</evidence>
<evidence type="ECO:0000313" key="2">
    <source>
        <dbReference type="EMBL" id="CAI9594859.1"/>
    </source>
</evidence>
<evidence type="ECO:0008006" key="4">
    <source>
        <dbReference type="Google" id="ProtNLM"/>
    </source>
</evidence>
<proteinExistence type="predicted"/>
<dbReference type="EMBL" id="CATNWA010016716">
    <property type="protein sequence ID" value="CAI9594859.1"/>
    <property type="molecule type" value="Genomic_DNA"/>
</dbReference>
<feature type="non-terminal residue" evidence="2">
    <location>
        <position position="149"/>
    </location>
</feature>
<evidence type="ECO:0000313" key="3">
    <source>
        <dbReference type="Proteomes" id="UP001162483"/>
    </source>
</evidence>
<feature type="non-terminal residue" evidence="2">
    <location>
        <position position="1"/>
    </location>
</feature>
<gene>
    <name evidence="2" type="ORF">SPARVUS_LOCUS11803207</name>
</gene>
<organism evidence="2 3">
    <name type="scientific">Staurois parvus</name>
    <dbReference type="NCBI Taxonomy" id="386267"/>
    <lineage>
        <taxon>Eukaryota</taxon>
        <taxon>Metazoa</taxon>
        <taxon>Chordata</taxon>
        <taxon>Craniata</taxon>
        <taxon>Vertebrata</taxon>
        <taxon>Euteleostomi</taxon>
        <taxon>Amphibia</taxon>
        <taxon>Batrachia</taxon>
        <taxon>Anura</taxon>
        <taxon>Neobatrachia</taxon>
        <taxon>Ranoidea</taxon>
        <taxon>Ranidae</taxon>
        <taxon>Staurois</taxon>
    </lineage>
</organism>
<accession>A0ABN9FE70</accession>
<feature type="region of interest" description="Disordered" evidence="1">
    <location>
        <begin position="1"/>
        <end position="30"/>
    </location>
</feature>